<accession>I3C2D4</accession>
<evidence type="ECO:0000313" key="3">
    <source>
        <dbReference type="Proteomes" id="UP000004690"/>
    </source>
</evidence>
<dbReference type="OrthoDB" id="1377054at2"/>
<keyword evidence="3" id="KW-1185">Reference proteome</keyword>
<feature type="region of interest" description="Disordered" evidence="1">
    <location>
        <begin position="1"/>
        <end position="25"/>
    </location>
</feature>
<dbReference type="STRING" id="926559.JoomaDRAFT_0743"/>
<sequence>MNLTKEKASELGKKSSRKGVPNKNTKEIRQAFHQLVSDKLPDLSKWLDEVAKENPEKAINIIIKLSDFVIPKLQRTEIELGGKVVKMTPEERDERIKELQRKMMSNE</sequence>
<dbReference type="EMBL" id="JH651379">
    <property type="protein sequence ID" value="EIJ37777.1"/>
    <property type="molecule type" value="Genomic_DNA"/>
</dbReference>
<dbReference type="RefSeq" id="WP_008610814.1">
    <property type="nucleotide sequence ID" value="NZ_JH651379.1"/>
</dbReference>
<protein>
    <submittedName>
        <fullName evidence="2">Uncharacterized protein</fullName>
    </submittedName>
</protein>
<name>I3C2D4_9FLAO</name>
<reference evidence="2 3" key="1">
    <citation type="submission" date="2012-02" db="EMBL/GenBank/DDBJ databases">
        <title>Improved High-Quality Draft genome of Joostella marina DSM 19592.</title>
        <authorList>
            <consortium name="US DOE Joint Genome Institute (JGI-PGF)"/>
            <person name="Lucas S."/>
            <person name="Copeland A."/>
            <person name="Lapidus A."/>
            <person name="Bruce D."/>
            <person name="Goodwin L."/>
            <person name="Pitluck S."/>
            <person name="Peters L."/>
            <person name="Chertkov O."/>
            <person name="Ovchinnikova G."/>
            <person name="Kyrpides N."/>
            <person name="Mavromatis K."/>
            <person name="Detter J.C."/>
            <person name="Han C."/>
            <person name="Land M."/>
            <person name="Hauser L."/>
            <person name="Markowitz V."/>
            <person name="Cheng J.-F."/>
            <person name="Hugenholtz P."/>
            <person name="Woyke T."/>
            <person name="Wu D."/>
            <person name="Tindall B."/>
            <person name="Brambilla E."/>
            <person name="Klenk H.-P."/>
            <person name="Eisen J.A."/>
        </authorList>
    </citation>
    <scope>NUCLEOTIDE SEQUENCE [LARGE SCALE GENOMIC DNA]</scope>
    <source>
        <strain evidence="2 3">DSM 19592</strain>
    </source>
</reference>
<evidence type="ECO:0000313" key="2">
    <source>
        <dbReference type="EMBL" id="EIJ37777.1"/>
    </source>
</evidence>
<organism evidence="2 3">
    <name type="scientific">Galbibacter orientalis DSM 19592</name>
    <dbReference type="NCBI Taxonomy" id="926559"/>
    <lineage>
        <taxon>Bacteria</taxon>
        <taxon>Pseudomonadati</taxon>
        <taxon>Bacteroidota</taxon>
        <taxon>Flavobacteriia</taxon>
        <taxon>Flavobacteriales</taxon>
        <taxon>Flavobacteriaceae</taxon>
        <taxon>Galbibacter</taxon>
    </lineage>
</organism>
<proteinExistence type="predicted"/>
<feature type="compositionally biased region" description="Basic and acidic residues" evidence="1">
    <location>
        <begin position="1"/>
        <end position="13"/>
    </location>
</feature>
<evidence type="ECO:0000256" key="1">
    <source>
        <dbReference type="SAM" id="MobiDB-lite"/>
    </source>
</evidence>
<dbReference type="AlphaFoldDB" id="I3C2D4"/>
<dbReference type="HOGENOM" id="CLU_2206490_0_0_10"/>
<gene>
    <name evidence="2" type="ORF">JoomaDRAFT_0743</name>
</gene>
<dbReference type="Proteomes" id="UP000004690">
    <property type="component" value="Unassembled WGS sequence"/>
</dbReference>